<comment type="caution">
    <text evidence="8">The sequence shown here is derived from an EMBL/GenBank/DDBJ whole genome shotgun (WGS) entry which is preliminary data.</text>
</comment>
<dbReference type="Pfam" id="PF00535">
    <property type="entry name" value="Glycos_transf_2"/>
    <property type="match status" value="1"/>
</dbReference>
<accession>A0A2T4D9R2</accession>
<gene>
    <name evidence="8" type="ORF">C9927_00075</name>
</gene>
<evidence type="ECO:0000256" key="3">
    <source>
        <dbReference type="ARBA" id="ARBA00022989"/>
    </source>
</evidence>
<feature type="domain" description="Glycosyltransferase 2-like" evidence="6">
    <location>
        <begin position="5"/>
        <end position="140"/>
    </location>
</feature>
<dbReference type="GO" id="GO:0016740">
    <property type="term" value="F:transferase activity"/>
    <property type="evidence" value="ECO:0007669"/>
    <property type="project" value="UniProtKB-KW"/>
</dbReference>
<dbReference type="InterPro" id="IPR001173">
    <property type="entry name" value="Glyco_trans_2-like"/>
</dbReference>
<dbReference type="InterPro" id="IPR007267">
    <property type="entry name" value="GtrA_DPMS_TM"/>
</dbReference>
<feature type="transmembrane region" description="Helical" evidence="5">
    <location>
        <begin position="225"/>
        <end position="247"/>
    </location>
</feature>
<dbReference type="Pfam" id="PF04138">
    <property type="entry name" value="GtrA_DPMS_TM"/>
    <property type="match status" value="1"/>
</dbReference>
<feature type="domain" description="GtrA/DPMS transmembrane" evidence="7">
    <location>
        <begin position="227"/>
        <end position="339"/>
    </location>
</feature>
<sequence>MLPVIIIPALDPDQRLVDLIAELLGQYRDTFQHLVVVNDGSTEVSVFQEVAKYDAVTLLEHEQNSGKGAALKTAMKWLLGQSITAVGAVTADADGQHRPHDIARVAQQLVQQPDTLWLGGRCFDGNDVPLRSRIGNRFSRFMFRLGLGVDVEDTQTGLRGIPFAVLPALLESDSDHYEFELDMLMFTKRMQFPIDSIPIETVYENNNEVSHFRPLIDSMMIYRKFIKFSGVSIISAVIDYGVFAVIYAFTGEILAAIAGARLFSGIFNFTANRQWVFQRGGQLRWDAAKYTALAVVLVLLNYAFTKSLLWLGLTPFVGKPLSEFMVFLLSYKLQKKLIFK</sequence>
<dbReference type="PANTHER" id="PTHR10859">
    <property type="entry name" value="GLYCOSYL TRANSFERASE"/>
    <property type="match status" value="1"/>
</dbReference>
<dbReference type="GO" id="GO:0000271">
    <property type="term" value="P:polysaccharide biosynthetic process"/>
    <property type="evidence" value="ECO:0007669"/>
    <property type="project" value="InterPro"/>
</dbReference>
<evidence type="ECO:0000256" key="1">
    <source>
        <dbReference type="ARBA" id="ARBA00004141"/>
    </source>
</evidence>
<dbReference type="PANTHER" id="PTHR10859:SF114">
    <property type="entry name" value="DOLICHOL-PHOSPHATE MANNOSYLTRANSFERASE"/>
    <property type="match status" value="1"/>
</dbReference>
<dbReference type="InterPro" id="IPR029044">
    <property type="entry name" value="Nucleotide-diphossugar_trans"/>
</dbReference>
<name>A0A2T4D9R2_9GAMM</name>
<dbReference type="CDD" id="cd04179">
    <property type="entry name" value="DPM_DPG-synthase_like"/>
    <property type="match status" value="1"/>
</dbReference>
<dbReference type="GO" id="GO:0006487">
    <property type="term" value="P:protein N-linked glycosylation"/>
    <property type="evidence" value="ECO:0007669"/>
    <property type="project" value="TreeGrafter"/>
</dbReference>
<keyword evidence="4 5" id="KW-0472">Membrane</keyword>
<comment type="subcellular location">
    <subcellularLocation>
        <location evidence="1">Membrane</location>
        <topology evidence="1">Multi-pass membrane protein</topology>
    </subcellularLocation>
</comment>
<keyword evidence="2 5" id="KW-0812">Transmembrane</keyword>
<dbReference type="Gene3D" id="3.90.550.10">
    <property type="entry name" value="Spore Coat Polysaccharide Biosynthesis Protein SpsA, Chain A"/>
    <property type="match status" value="1"/>
</dbReference>
<proteinExistence type="predicted"/>
<reference evidence="8 9" key="1">
    <citation type="submission" date="2018-03" db="EMBL/GenBank/DDBJ databases">
        <title>Cross-interface Injection: A General Nanoliter Liquid Handling Method Applied to Single Cells Genome Amplification Automated Nanoliter Liquid Handling Applied to Single Cell Multiple Displacement Amplification.</title>
        <authorList>
            <person name="Yun J."/>
            <person name="Xu P."/>
            <person name="Xu J."/>
            <person name="Dai X."/>
            <person name="Wang Y."/>
            <person name="Zheng X."/>
            <person name="Cao C."/>
            <person name="Yi Q."/>
            <person name="Zhu Y."/>
            <person name="Wang L."/>
            <person name="Dong Z."/>
            <person name="Huang Y."/>
            <person name="Huang L."/>
            <person name="Du W."/>
        </authorList>
    </citation>
    <scope>NUCLEOTIDE SEQUENCE [LARGE SCALE GENOMIC DNA]</scope>
    <source>
        <strain evidence="8 9">A12-4</strain>
    </source>
</reference>
<keyword evidence="8" id="KW-0808">Transferase</keyword>
<feature type="transmembrane region" description="Helical" evidence="5">
    <location>
        <begin position="253"/>
        <end position="271"/>
    </location>
</feature>
<keyword evidence="3 5" id="KW-1133">Transmembrane helix</keyword>
<dbReference type="EMBL" id="PYVF01000001">
    <property type="protein sequence ID" value="PTB90497.1"/>
    <property type="molecule type" value="Genomic_DNA"/>
</dbReference>
<protein>
    <submittedName>
        <fullName evidence="8">Glycosyltransferase</fullName>
    </submittedName>
</protein>
<evidence type="ECO:0000259" key="6">
    <source>
        <dbReference type="Pfam" id="PF00535"/>
    </source>
</evidence>
<feature type="transmembrane region" description="Helical" evidence="5">
    <location>
        <begin position="283"/>
        <end position="304"/>
    </location>
</feature>
<organism evidence="8 9">
    <name type="scientific">Pseudidiomarina aestuarii</name>
    <dbReference type="NCBI Taxonomy" id="624146"/>
    <lineage>
        <taxon>Bacteria</taxon>
        <taxon>Pseudomonadati</taxon>
        <taxon>Pseudomonadota</taxon>
        <taxon>Gammaproteobacteria</taxon>
        <taxon>Alteromonadales</taxon>
        <taxon>Idiomarinaceae</taxon>
        <taxon>Pseudidiomarina</taxon>
    </lineage>
</organism>
<evidence type="ECO:0000313" key="9">
    <source>
        <dbReference type="Proteomes" id="UP000242087"/>
    </source>
</evidence>
<dbReference type="SUPFAM" id="SSF53448">
    <property type="entry name" value="Nucleotide-diphospho-sugar transferases"/>
    <property type="match status" value="1"/>
</dbReference>
<dbReference type="Proteomes" id="UP000242087">
    <property type="component" value="Unassembled WGS sequence"/>
</dbReference>
<dbReference type="GO" id="GO:0016020">
    <property type="term" value="C:membrane"/>
    <property type="evidence" value="ECO:0007669"/>
    <property type="project" value="UniProtKB-SubCell"/>
</dbReference>
<dbReference type="AlphaFoldDB" id="A0A2T4D9R2"/>
<evidence type="ECO:0000256" key="2">
    <source>
        <dbReference type="ARBA" id="ARBA00022692"/>
    </source>
</evidence>
<evidence type="ECO:0000313" key="8">
    <source>
        <dbReference type="EMBL" id="PTB90497.1"/>
    </source>
</evidence>
<evidence type="ECO:0000256" key="5">
    <source>
        <dbReference type="SAM" id="Phobius"/>
    </source>
</evidence>
<evidence type="ECO:0000259" key="7">
    <source>
        <dbReference type="Pfam" id="PF04138"/>
    </source>
</evidence>
<evidence type="ECO:0000256" key="4">
    <source>
        <dbReference type="ARBA" id="ARBA00023136"/>
    </source>
</evidence>